<dbReference type="Pfam" id="PF07238">
    <property type="entry name" value="PilZ"/>
    <property type="match status" value="1"/>
</dbReference>
<gene>
    <name evidence="2" type="ORF">HHL27_03965</name>
</gene>
<dbReference type="SUPFAM" id="SSF141371">
    <property type="entry name" value="PilZ domain-like"/>
    <property type="match status" value="1"/>
</dbReference>
<reference evidence="2 3" key="1">
    <citation type="submission" date="2020-04" db="EMBL/GenBank/DDBJ databases">
        <title>Novosphingobium sp. TW-4 isolated from soil.</title>
        <authorList>
            <person name="Dahal R.H."/>
            <person name="Chaudhary D.K."/>
        </authorList>
    </citation>
    <scope>NUCLEOTIDE SEQUENCE [LARGE SCALE GENOMIC DNA]</scope>
    <source>
        <strain evidence="2 3">TW-4</strain>
    </source>
</reference>
<accession>A0A7Y0G9I1</accession>
<dbReference type="RefSeq" id="WP_169492028.1">
    <property type="nucleotide sequence ID" value="NZ_JABBGM010000001.1"/>
</dbReference>
<protein>
    <submittedName>
        <fullName evidence="2">Signal transduction protein</fullName>
    </submittedName>
</protein>
<organism evidence="2 3">
    <name type="scientific">Novosphingobium olei</name>
    <dbReference type="NCBI Taxonomy" id="2728851"/>
    <lineage>
        <taxon>Bacteria</taxon>
        <taxon>Pseudomonadati</taxon>
        <taxon>Pseudomonadota</taxon>
        <taxon>Alphaproteobacteria</taxon>
        <taxon>Sphingomonadales</taxon>
        <taxon>Sphingomonadaceae</taxon>
        <taxon>Novosphingobium</taxon>
    </lineage>
</organism>
<proteinExistence type="predicted"/>
<dbReference type="InterPro" id="IPR009875">
    <property type="entry name" value="PilZ_domain"/>
</dbReference>
<dbReference type="EMBL" id="JABBGM010000001">
    <property type="protein sequence ID" value="NML92829.1"/>
    <property type="molecule type" value="Genomic_DNA"/>
</dbReference>
<keyword evidence="3" id="KW-1185">Reference proteome</keyword>
<evidence type="ECO:0000259" key="1">
    <source>
        <dbReference type="Pfam" id="PF07238"/>
    </source>
</evidence>
<dbReference type="GO" id="GO:0035438">
    <property type="term" value="F:cyclic-di-GMP binding"/>
    <property type="evidence" value="ECO:0007669"/>
    <property type="project" value="InterPro"/>
</dbReference>
<dbReference type="AlphaFoldDB" id="A0A7Y0G9I1"/>
<feature type="domain" description="PilZ" evidence="1">
    <location>
        <begin position="19"/>
        <end position="90"/>
    </location>
</feature>
<dbReference type="Proteomes" id="UP000583556">
    <property type="component" value="Unassembled WGS sequence"/>
</dbReference>
<evidence type="ECO:0000313" key="2">
    <source>
        <dbReference type="EMBL" id="NML92829.1"/>
    </source>
</evidence>
<evidence type="ECO:0000313" key="3">
    <source>
        <dbReference type="Proteomes" id="UP000583556"/>
    </source>
</evidence>
<sequence length="114" mass="12285">MTIVDKSLFRPTPVLRPRRRKMLAPVVLTFEDGTTCSVVVENVSASGVQASCAQGAPAVGTQVRIALPEIADLWGVVRWIEDTRFGIEVDARGAAREKAAEKPAAPSQPFKLRG</sequence>
<name>A0A7Y0G9I1_9SPHN</name>
<comment type="caution">
    <text evidence="2">The sequence shown here is derived from an EMBL/GenBank/DDBJ whole genome shotgun (WGS) entry which is preliminary data.</text>
</comment>